<proteinExistence type="predicted"/>
<dbReference type="EMBL" id="CPZJ01000019">
    <property type="protein sequence ID" value="CNG48619.1"/>
    <property type="molecule type" value="Genomic_DNA"/>
</dbReference>
<dbReference type="Pfam" id="PF13708">
    <property type="entry name" value="DUF4942"/>
    <property type="match status" value="1"/>
</dbReference>
<evidence type="ECO:0000313" key="2">
    <source>
        <dbReference type="EMBL" id="CNG48619.1"/>
    </source>
</evidence>
<dbReference type="RefSeq" id="WP_313770034.1">
    <property type="nucleotide sequence ID" value="NZ_CPZJ01000019.1"/>
</dbReference>
<evidence type="ECO:0000313" key="3">
    <source>
        <dbReference type="Proteomes" id="UP000038750"/>
    </source>
</evidence>
<gene>
    <name evidence="2" type="ORF">ERS008530_03882</name>
</gene>
<sequence>MSQNFTDTHTTTMPSIDVNYQPERGELIVSVSIEKIISYREHVLVKVAEAIELLKEAQCLSVGIGGGKVTDWDVNHGRYPTMFANDKNKVIAQVKKLNDRYIWEDLMKKSGMLSLMDDQAHTEWRKNLESGEYPEITYDNIIASFEQLNNEKNKVFERGVINIFKSLSWDYKTNNPCRFGHRIIINNFVEYNAKWGFSSGYSINNKLNDLERILNLLDGKLIPDYRNSVAVRLGDHIRANPSSAKIFDDEYFNARYFKKCSGHLSFKRLDLIEKLNDILVKHYPAALPPRL</sequence>
<dbReference type="InterPro" id="IPR031339">
    <property type="entry name" value="DUF4942"/>
</dbReference>
<evidence type="ECO:0000259" key="1">
    <source>
        <dbReference type="Pfam" id="PF13708"/>
    </source>
</evidence>
<accession>A0A0T9MU87</accession>
<organism evidence="2 3">
    <name type="scientific">Yersinia intermedia</name>
    <dbReference type="NCBI Taxonomy" id="631"/>
    <lineage>
        <taxon>Bacteria</taxon>
        <taxon>Pseudomonadati</taxon>
        <taxon>Pseudomonadota</taxon>
        <taxon>Gammaproteobacteria</taxon>
        <taxon>Enterobacterales</taxon>
        <taxon>Yersiniaceae</taxon>
        <taxon>Yersinia</taxon>
    </lineage>
</organism>
<dbReference type="Proteomes" id="UP000038750">
    <property type="component" value="Unassembled WGS sequence"/>
</dbReference>
<protein>
    <submittedName>
        <fullName evidence="2">Z1226 protein</fullName>
    </submittedName>
</protein>
<name>A0A0T9MU87_YERIN</name>
<feature type="domain" description="DUF4942" evidence="1">
    <location>
        <begin position="99"/>
        <end position="284"/>
    </location>
</feature>
<reference evidence="2 3" key="1">
    <citation type="submission" date="2015-03" db="EMBL/GenBank/DDBJ databases">
        <authorList>
            <person name="Murphy D."/>
        </authorList>
    </citation>
    <scope>NUCLEOTIDE SEQUENCE [LARGE SCALE GENOMIC DNA]</scope>
    <source>
        <strain evidence="2 3">BR165/97</strain>
    </source>
</reference>
<dbReference type="AlphaFoldDB" id="A0A0T9MU87"/>